<dbReference type="EMBL" id="AWXE01000004">
    <property type="protein sequence ID" value="ERL46057.1"/>
    <property type="molecule type" value="Genomic_DNA"/>
</dbReference>
<dbReference type="EC" id="4.2.1.33" evidence="4"/>
<gene>
    <name evidence="4" type="ORF">RS24_01040</name>
</gene>
<comment type="caution">
    <text evidence="4">The sequence shown here is derived from an EMBL/GenBank/DDBJ whole genome shotgun (WGS) entry which is preliminary data.</text>
</comment>
<reference evidence="4 5" key="1">
    <citation type="journal article" date="2014" name="FEMS Microbiol. Ecol.">
        <title>Genomic differentiation among two strains of the PS1 clade isolated from geographically separated marine habitats.</title>
        <authorList>
            <person name="Jimenez-Infante F."/>
            <person name="Ngugi D.K."/>
            <person name="Alam I."/>
            <person name="Rashid M."/>
            <person name="Baalawi W."/>
            <person name="Kamau A.A."/>
            <person name="Bajic V.B."/>
            <person name="Stingl U."/>
        </authorList>
    </citation>
    <scope>NUCLEOTIDE SEQUENCE [LARGE SCALE GENOMIC DNA]</scope>
    <source>
        <strain evidence="4 5">RS24</strain>
    </source>
</reference>
<dbReference type="STRING" id="1397666.RS24_01040"/>
<accession>U2XLQ0</accession>
<dbReference type="OrthoDB" id="367683at2"/>
<dbReference type="Gene3D" id="3.40.50.720">
    <property type="entry name" value="NAD(P)-binding Rossmann-like Domain"/>
    <property type="match status" value="1"/>
</dbReference>
<comment type="similarity">
    <text evidence="2">Belongs to the NAD(P)-dependent epimerase/dehydratase family.</text>
</comment>
<evidence type="ECO:0000256" key="2">
    <source>
        <dbReference type="ARBA" id="ARBA00007637"/>
    </source>
</evidence>
<dbReference type="InterPro" id="IPR001509">
    <property type="entry name" value="Epimerase_deHydtase"/>
</dbReference>
<dbReference type="AlphaFoldDB" id="U2XLQ0"/>
<evidence type="ECO:0000259" key="3">
    <source>
        <dbReference type="Pfam" id="PF01370"/>
    </source>
</evidence>
<keyword evidence="5" id="KW-1185">Reference proteome</keyword>
<protein>
    <submittedName>
        <fullName evidence="4">3-isopropylmalate--2-methylmalate dehydratase large subunit protein</fullName>
        <ecNumber evidence="4">4.2.1.33</ecNumber>
    </submittedName>
</protein>
<dbReference type="InterPro" id="IPR036291">
    <property type="entry name" value="NAD(P)-bd_dom_sf"/>
</dbReference>
<comment type="pathway">
    <text evidence="1">Bacterial outer membrane biogenesis; LPS O-antigen biosynthesis.</text>
</comment>
<sequence length="350" mass="39012">MIDYSKIILTGATGWLGSRLALALTRGIKELGAIGSGGKQIKCLVKSGDNFDDLVDLGADIIVGDITNLDDCRALLKDEEGCLLIHTAGIIHPKLFTSDFSRINVYGTKNLLNAAATFKASRFLVISSNSPIGCNPSPEHLFTERSPFNPYMKYGKSKQVMETFLQGAINSKGYPEISIIRPPWFYGPGQPPRQTDFFRMIRDGKFPLMGDGLNKRSMGFIDNLVLGILLAAYSKKAAGEIYWIADERPYTMLEIVETVKNVMRNEFKIEVKENNLHVPSFISDFARIADMLTQSAGLYNQKIHVLSEMNQTISCDISKAKSELGFQPICSIDEGMRRSIDWCLKNNQEF</sequence>
<dbReference type="Pfam" id="PF01370">
    <property type="entry name" value="Epimerase"/>
    <property type="match status" value="1"/>
</dbReference>
<dbReference type="RefSeq" id="WP_021777036.1">
    <property type="nucleotide sequence ID" value="NZ_AWXE01000004.1"/>
</dbReference>
<proteinExistence type="inferred from homology"/>
<keyword evidence="4" id="KW-0456">Lyase</keyword>
<dbReference type="GO" id="GO:0003861">
    <property type="term" value="F:3-isopropylmalate dehydratase activity"/>
    <property type="evidence" value="ECO:0007669"/>
    <property type="project" value="UniProtKB-EC"/>
</dbReference>
<organism evidence="4 5">
    <name type="scientific">Candidatus Micropelagius thuwalensis</name>
    <dbReference type="NCBI Taxonomy" id="1397666"/>
    <lineage>
        <taxon>Bacteria</taxon>
        <taxon>Pseudomonadati</taxon>
        <taxon>Pseudomonadota</taxon>
        <taxon>Alphaproteobacteria</taxon>
        <taxon>PS1 clade</taxon>
        <taxon>Candidatus Micropelagius</taxon>
    </lineage>
</organism>
<evidence type="ECO:0000313" key="5">
    <source>
        <dbReference type="Proteomes" id="UP000016762"/>
    </source>
</evidence>
<evidence type="ECO:0000256" key="1">
    <source>
        <dbReference type="ARBA" id="ARBA00005125"/>
    </source>
</evidence>
<dbReference type="SUPFAM" id="SSF51735">
    <property type="entry name" value="NAD(P)-binding Rossmann-fold domains"/>
    <property type="match status" value="1"/>
</dbReference>
<feature type="domain" description="NAD-dependent epimerase/dehydratase" evidence="3">
    <location>
        <begin position="7"/>
        <end position="244"/>
    </location>
</feature>
<dbReference type="PANTHER" id="PTHR43000">
    <property type="entry name" value="DTDP-D-GLUCOSE 4,6-DEHYDRATASE-RELATED"/>
    <property type="match status" value="1"/>
</dbReference>
<dbReference type="eggNOG" id="COG0451">
    <property type="taxonomic scope" value="Bacteria"/>
</dbReference>
<dbReference type="Proteomes" id="UP000016762">
    <property type="component" value="Unassembled WGS sequence"/>
</dbReference>
<evidence type="ECO:0000313" key="4">
    <source>
        <dbReference type="EMBL" id="ERL46057.1"/>
    </source>
</evidence>
<name>U2XLQ0_9PROT</name>